<protein>
    <submittedName>
        <fullName evidence="2">Phosphoglycerate mutase</fullName>
    </submittedName>
</protein>
<keyword evidence="3" id="KW-1185">Reference proteome</keyword>
<dbReference type="RefSeq" id="WP_088647897.1">
    <property type="nucleotide sequence ID" value="NZ_AQQR01000001.1"/>
</dbReference>
<dbReference type="SUPFAM" id="SSF53254">
    <property type="entry name" value="Phosphoglycerate mutase-like"/>
    <property type="match status" value="1"/>
</dbReference>
<dbReference type="OrthoDB" id="280692at2"/>
<dbReference type="EMBL" id="AQQR01000001">
    <property type="protein sequence ID" value="OWU77303.1"/>
    <property type="molecule type" value="Genomic_DNA"/>
</dbReference>
<accession>A0A225NR03</accession>
<dbReference type="GO" id="GO:0016787">
    <property type="term" value="F:hydrolase activity"/>
    <property type="evidence" value="ECO:0007669"/>
    <property type="project" value="UniProtKB-KW"/>
</dbReference>
<dbReference type="AlphaFoldDB" id="A0A225NR03"/>
<organism evidence="2 3">
    <name type="scientific">Marinibacterium profundimaris</name>
    <dbReference type="NCBI Taxonomy" id="1679460"/>
    <lineage>
        <taxon>Bacteria</taxon>
        <taxon>Pseudomonadati</taxon>
        <taxon>Pseudomonadota</taxon>
        <taxon>Alphaproteobacteria</taxon>
        <taxon>Rhodobacterales</taxon>
        <taxon>Paracoccaceae</taxon>
        <taxon>Marinibacterium</taxon>
    </lineage>
</organism>
<comment type="caution">
    <text evidence="2">The sequence shown here is derived from an EMBL/GenBank/DDBJ whole genome shotgun (WGS) entry which is preliminary data.</text>
</comment>
<keyword evidence="1" id="KW-0378">Hydrolase</keyword>
<dbReference type="Proteomes" id="UP000215377">
    <property type="component" value="Unassembled WGS sequence"/>
</dbReference>
<dbReference type="CDD" id="cd07040">
    <property type="entry name" value="HP"/>
    <property type="match status" value="1"/>
</dbReference>
<dbReference type="PANTHER" id="PTHR20935">
    <property type="entry name" value="PHOSPHOGLYCERATE MUTASE-RELATED"/>
    <property type="match status" value="1"/>
</dbReference>
<sequence>MAELIVVRHGQASFGSAQAQGYDRLSEQGEVQSRMVGATLKAAGVVPDRLITGTLERQRRTLELMGFDGTPEEHPGFNEYDFHDMLHARFDGVPPDDVVRDRKHHFRTLRDTLKDWQQGGLPGAAESWPAYSDRVEAARLHATRPGADCVVVVSSGGTIGRLVQRAMGAPDEMMITLNLQVKNTSVTRFIFNARGRFYLHEFNAAPHFFTADGARHMTYS</sequence>
<evidence type="ECO:0000313" key="3">
    <source>
        <dbReference type="Proteomes" id="UP000215377"/>
    </source>
</evidence>
<dbReference type="InterPro" id="IPR029033">
    <property type="entry name" value="His_PPase_superfam"/>
</dbReference>
<evidence type="ECO:0000313" key="2">
    <source>
        <dbReference type="EMBL" id="OWU77303.1"/>
    </source>
</evidence>
<dbReference type="Gene3D" id="3.40.50.1240">
    <property type="entry name" value="Phosphoglycerate mutase-like"/>
    <property type="match status" value="1"/>
</dbReference>
<gene>
    <name evidence="2" type="ORF">ATO3_00785</name>
</gene>
<dbReference type="SMART" id="SM00855">
    <property type="entry name" value="PGAM"/>
    <property type="match status" value="1"/>
</dbReference>
<name>A0A225NR03_9RHOB</name>
<dbReference type="Pfam" id="PF00300">
    <property type="entry name" value="His_Phos_1"/>
    <property type="match status" value="1"/>
</dbReference>
<dbReference type="InterPro" id="IPR051021">
    <property type="entry name" value="Mito_Ser/Thr_phosphatase"/>
</dbReference>
<dbReference type="PANTHER" id="PTHR20935:SF0">
    <property type="entry name" value="SERINE_THREONINE-PROTEIN PHOSPHATASE PGAM5, MITOCHONDRIAL"/>
    <property type="match status" value="1"/>
</dbReference>
<reference evidence="2 3" key="1">
    <citation type="submission" date="2013-04" db="EMBL/GenBank/DDBJ databases">
        <title>Oceanicola sp. 22II1-22F33 Genome Sequencing.</title>
        <authorList>
            <person name="Lai Q."/>
            <person name="Li G."/>
            <person name="Shao Z."/>
        </authorList>
    </citation>
    <scope>NUCLEOTIDE SEQUENCE [LARGE SCALE GENOMIC DNA]</scope>
    <source>
        <strain evidence="2 3">22II1-22F33</strain>
    </source>
</reference>
<dbReference type="InterPro" id="IPR013078">
    <property type="entry name" value="His_Pase_superF_clade-1"/>
</dbReference>
<evidence type="ECO:0000256" key="1">
    <source>
        <dbReference type="ARBA" id="ARBA00022801"/>
    </source>
</evidence>
<proteinExistence type="predicted"/>